<dbReference type="InterPro" id="IPR007021">
    <property type="entry name" value="DUF659"/>
</dbReference>
<sequence length="269" mass="31096">MHHLLGCTYATAMSASDRRILTQFAKRKDYKSPFMKVWKRNERSSGNDVQCLTKFIQKISKNENNVLEKKYARMVFMANYSFLSTENFYVRDFFQECHPGFKVPNRQRLKILLDEEYLQIKEDVGKLIEKADYCSIVIDAWSNVRNEAIINIMVTTPTPVFYEMISCGSAIKDGEYYARVVSKVIDTIGKDKISGVVSDNAAVMIKMGEKLQRKYPGLIFGRCTAHIFNLLLQDILEIKIFADLFAACKLITKEVNISYIRGVFRWNKV</sequence>
<name>A0A443S7Z2_9ACAR</name>
<dbReference type="AlphaFoldDB" id="A0A443S7Z2"/>
<protein>
    <recommendedName>
        <fullName evidence="1">DUF659 domain-containing protein</fullName>
    </recommendedName>
</protein>
<gene>
    <name evidence="2" type="ORF">B4U80_13347</name>
</gene>
<dbReference type="EMBL" id="NCKV01006180">
    <property type="protein sequence ID" value="RWS23594.1"/>
    <property type="molecule type" value="Genomic_DNA"/>
</dbReference>
<reference evidence="2 3" key="1">
    <citation type="journal article" date="2018" name="Gigascience">
        <title>Genomes of trombidid mites reveal novel predicted allergens and laterally-transferred genes associated with secondary metabolism.</title>
        <authorList>
            <person name="Dong X."/>
            <person name="Chaisiri K."/>
            <person name="Xia D."/>
            <person name="Armstrong S.D."/>
            <person name="Fang Y."/>
            <person name="Donnelly M.J."/>
            <person name="Kadowaki T."/>
            <person name="McGarry J.W."/>
            <person name="Darby A.C."/>
            <person name="Makepeace B.L."/>
        </authorList>
    </citation>
    <scope>NUCLEOTIDE SEQUENCE [LARGE SCALE GENOMIC DNA]</scope>
    <source>
        <strain evidence="2">UoL-UT</strain>
    </source>
</reference>
<dbReference type="Proteomes" id="UP000288716">
    <property type="component" value="Unassembled WGS sequence"/>
</dbReference>
<feature type="domain" description="DUF659" evidence="1">
    <location>
        <begin position="111"/>
        <end position="250"/>
    </location>
</feature>
<proteinExistence type="predicted"/>
<dbReference type="InterPro" id="IPR012337">
    <property type="entry name" value="RNaseH-like_sf"/>
</dbReference>
<dbReference type="STRING" id="299467.A0A443S7Z2"/>
<evidence type="ECO:0000259" key="1">
    <source>
        <dbReference type="Pfam" id="PF04937"/>
    </source>
</evidence>
<evidence type="ECO:0000313" key="3">
    <source>
        <dbReference type="Proteomes" id="UP000288716"/>
    </source>
</evidence>
<dbReference type="SUPFAM" id="SSF53098">
    <property type="entry name" value="Ribonuclease H-like"/>
    <property type="match status" value="1"/>
</dbReference>
<dbReference type="OrthoDB" id="6625919at2759"/>
<organism evidence="2 3">
    <name type="scientific">Leptotrombidium deliense</name>
    <dbReference type="NCBI Taxonomy" id="299467"/>
    <lineage>
        <taxon>Eukaryota</taxon>
        <taxon>Metazoa</taxon>
        <taxon>Ecdysozoa</taxon>
        <taxon>Arthropoda</taxon>
        <taxon>Chelicerata</taxon>
        <taxon>Arachnida</taxon>
        <taxon>Acari</taxon>
        <taxon>Acariformes</taxon>
        <taxon>Trombidiformes</taxon>
        <taxon>Prostigmata</taxon>
        <taxon>Anystina</taxon>
        <taxon>Parasitengona</taxon>
        <taxon>Trombiculoidea</taxon>
        <taxon>Trombiculidae</taxon>
        <taxon>Leptotrombidium</taxon>
    </lineage>
</organism>
<accession>A0A443S7Z2</accession>
<dbReference type="PANTHER" id="PTHR32166">
    <property type="entry name" value="OSJNBA0013A04.12 PROTEIN"/>
    <property type="match status" value="1"/>
</dbReference>
<dbReference type="VEuPathDB" id="VectorBase:LDEU008446"/>
<keyword evidence="3" id="KW-1185">Reference proteome</keyword>
<evidence type="ECO:0000313" key="2">
    <source>
        <dbReference type="EMBL" id="RWS23594.1"/>
    </source>
</evidence>
<comment type="caution">
    <text evidence="2">The sequence shown here is derived from an EMBL/GenBank/DDBJ whole genome shotgun (WGS) entry which is preliminary data.</text>
</comment>
<dbReference type="PANTHER" id="PTHR32166:SF123">
    <property type="entry name" value="BED-TYPE DOMAIN-CONTAINING PROTEIN"/>
    <property type="match status" value="1"/>
</dbReference>
<dbReference type="Pfam" id="PF04937">
    <property type="entry name" value="DUF659"/>
    <property type="match status" value="1"/>
</dbReference>